<evidence type="ECO:0000256" key="1">
    <source>
        <dbReference type="SAM" id="Phobius"/>
    </source>
</evidence>
<evidence type="ECO:0000313" key="2">
    <source>
        <dbReference type="EMBL" id="AYG94428.1"/>
    </source>
</evidence>
<feature type="transmembrane region" description="Helical" evidence="1">
    <location>
        <begin position="117"/>
        <end position="137"/>
    </location>
</feature>
<reference evidence="2 3" key="1">
    <citation type="submission" date="2018-10" db="EMBL/GenBank/DDBJ databases">
        <title>Complete genome sequence of Brevundimonas naejangsanensis BRV3.</title>
        <authorList>
            <person name="Berrios L."/>
            <person name="Ely B."/>
        </authorList>
    </citation>
    <scope>NUCLEOTIDE SEQUENCE [LARGE SCALE GENOMIC DNA]</scope>
    <source>
        <strain evidence="2 3">BRV3</strain>
    </source>
</reference>
<feature type="transmembrane region" description="Helical" evidence="1">
    <location>
        <begin position="179"/>
        <end position="201"/>
    </location>
</feature>
<organism evidence="2 3">
    <name type="scientific">Brevundimonas naejangsanensis</name>
    <dbReference type="NCBI Taxonomy" id="588932"/>
    <lineage>
        <taxon>Bacteria</taxon>
        <taxon>Pseudomonadati</taxon>
        <taxon>Pseudomonadota</taxon>
        <taxon>Alphaproteobacteria</taxon>
        <taxon>Caulobacterales</taxon>
        <taxon>Caulobacteraceae</taxon>
        <taxon>Brevundimonas</taxon>
    </lineage>
</organism>
<accession>A0A494RDK8</accession>
<dbReference type="Proteomes" id="UP000276984">
    <property type="component" value="Chromosome"/>
</dbReference>
<protein>
    <submittedName>
        <fullName evidence="2">DUF2306 domain-containing protein</fullName>
    </submittedName>
</protein>
<feature type="transmembrane region" description="Helical" evidence="1">
    <location>
        <begin position="149"/>
        <end position="167"/>
    </location>
</feature>
<dbReference type="InterPro" id="IPR018750">
    <property type="entry name" value="DUF2306_membrane"/>
</dbReference>
<keyword evidence="3" id="KW-1185">Reference proteome</keyword>
<keyword evidence="1" id="KW-1133">Transmembrane helix</keyword>
<gene>
    <name evidence="2" type="ORF">D8I30_03935</name>
</gene>
<feature type="transmembrane region" description="Helical" evidence="1">
    <location>
        <begin position="86"/>
        <end position="105"/>
    </location>
</feature>
<evidence type="ECO:0000313" key="3">
    <source>
        <dbReference type="Proteomes" id="UP000276984"/>
    </source>
</evidence>
<dbReference type="AlphaFoldDB" id="A0A494RDK8"/>
<proteinExistence type="predicted"/>
<dbReference type="EMBL" id="CP032707">
    <property type="protein sequence ID" value="AYG94428.1"/>
    <property type="molecule type" value="Genomic_DNA"/>
</dbReference>
<dbReference type="Pfam" id="PF10067">
    <property type="entry name" value="DUF2306"/>
    <property type="match status" value="1"/>
</dbReference>
<name>A0A494RDK8_9CAUL</name>
<dbReference type="OrthoDB" id="8759010at2"/>
<feature type="transmembrane region" description="Helical" evidence="1">
    <location>
        <begin position="51"/>
        <end position="74"/>
    </location>
</feature>
<dbReference type="RefSeq" id="WP_121481583.1">
    <property type="nucleotide sequence ID" value="NZ_CP032707.1"/>
</dbReference>
<keyword evidence="1" id="KW-0812">Transmembrane</keyword>
<keyword evidence="1" id="KW-0472">Membrane</keyword>
<sequence length="210" mass="23189">MSTDPLILRSRKAWILPALFVAALASSAWIWRVHAWPVLSFRALGEHLLHFGLLYAHALGGTAMLAAGGAALFLGWRRRRMRLHRAVAYVYLTGGGVGALTALWLSLDPQHEPRSLGVTTAALAVVWLVFAAMAGRAARNRRFDSHQEWAIRTYVVSWTFVGCRLAQTASPFGYLGLEGVTAAVWLFWVTPILLCEVVLQWTKGAPRTAR</sequence>